<accession>A0A2V1ECQ3</accession>
<dbReference type="AlphaFoldDB" id="A0A2V1ECQ3"/>
<protein>
    <submittedName>
        <fullName evidence="1">Uncharacterized protein</fullName>
    </submittedName>
</protein>
<proteinExistence type="predicted"/>
<gene>
    <name evidence="1" type="ORF">DM02DRAFT_621213</name>
</gene>
<dbReference type="EMBL" id="KZ805300">
    <property type="protein sequence ID" value="PVI08327.1"/>
    <property type="molecule type" value="Genomic_DNA"/>
</dbReference>
<dbReference type="Proteomes" id="UP000244855">
    <property type="component" value="Unassembled WGS sequence"/>
</dbReference>
<keyword evidence="2" id="KW-1185">Reference proteome</keyword>
<name>A0A2V1ECQ3_9PLEO</name>
<organism evidence="1 2">
    <name type="scientific">Periconia macrospinosa</name>
    <dbReference type="NCBI Taxonomy" id="97972"/>
    <lineage>
        <taxon>Eukaryota</taxon>
        <taxon>Fungi</taxon>
        <taxon>Dikarya</taxon>
        <taxon>Ascomycota</taxon>
        <taxon>Pezizomycotina</taxon>
        <taxon>Dothideomycetes</taxon>
        <taxon>Pleosporomycetidae</taxon>
        <taxon>Pleosporales</taxon>
        <taxon>Massarineae</taxon>
        <taxon>Periconiaceae</taxon>
        <taxon>Periconia</taxon>
    </lineage>
</organism>
<evidence type="ECO:0000313" key="1">
    <source>
        <dbReference type="EMBL" id="PVI08327.1"/>
    </source>
</evidence>
<sequence length="209" mass="22966">MRLPHTLTTFILCGTTFASNQEYFGSFNGLKGDVTCQNANHLRRSDALHNMPRPSGVIFQRPLISFTSGFDSVATCCGPLRGCEADKAACVVDKAVCAAQEQAAAALLDQTQQAHLNRQQELQDTITHLSQQLRTCVAELETQLSMCSQEKLDQKQELSTQLDLCRDTSAQNDLDSASQIAACKAKQTPTRIHWMLYGQGAENVVGRLF</sequence>
<evidence type="ECO:0000313" key="2">
    <source>
        <dbReference type="Proteomes" id="UP000244855"/>
    </source>
</evidence>
<reference evidence="1 2" key="1">
    <citation type="journal article" date="2018" name="Sci. Rep.">
        <title>Comparative genomics provides insights into the lifestyle and reveals functional heterogeneity of dark septate endophytic fungi.</title>
        <authorList>
            <person name="Knapp D.G."/>
            <person name="Nemeth J.B."/>
            <person name="Barry K."/>
            <person name="Hainaut M."/>
            <person name="Henrissat B."/>
            <person name="Johnson J."/>
            <person name="Kuo A."/>
            <person name="Lim J.H.P."/>
            <person name="Lipzen A."/>
            <person name="Nolan M."/>
            <person name="Ohm R.A."/>
            <person name="Tamas L."/>
            <person name="Grigoriev I.V."/>
            <person name="Spatafora J.W."/>
            <person name="Nagy L.G."/>
            <person name="Kovacs G.M."/>
        </authorList>
    </citation>
    <scope>NUCLEOTIDE SEQUENCE [LARGE SCALE GENOMIC DNA]</scope>
    <source>
        <strain evidence="1 2">DSE2036</strain>
    </source>
</reference>